<keyword evidence="1" id="KW-0812">Transmembrane</keyword>
<keyword evidence="1" id="KW-1133">Transmembrane helix</keyword>
<keyword evidence="3" id="KW-1185">Reference proteome</keyword>
<feature type="transmembrane region" description="Helical" evidence="1">
    <location>
        <begin position="42"/>
        <end position="63"/>
    </location>
</feature>
<evidence type="ECO:0000313" key="3">
    <source>
        <dbReference type="Proteomes" id="UP001620295"/>
    </source>
</evidence>
<dbReference type="EMBL" id="JBJDQH010000001">
    <property type="protein sequence ID" value="MFK4263431.1"/>
    <property type="molecule type" value="Genomic_DNA"/>
</dbReference>
<sequence length="127" mass="14308">MRWKDESGTKWRLRQQRLAWPRWVKPEVAFEHAPSGLGDDPISAIIALPFLLVFVVMLPFWLAELLLRLLLAPFAAVLRLAGAIPYRLKLYKKGRLTGSYSADGHGELVRLRHELRRMGSPAGGGGH</sequence>
<organism evidence="2 3">
    <name type="scientific">Streptomyces milbemycinicus</name>
    <dbReference type="NCBI Taxonomy" id="476552"/>
    <lineage>
        <taxon>Bacteria</taxon>
        <taxon>Bacillati</taxon>
        <taxon>Actinomycetota</taxon>
        <taxon>Actinomycetes</taxon>
        <taxon>Kitasatosporales</taxon>
        <taxon>Streptomycetaceae</taxon>
        <taxon>Streptomyces</taxon>
    </lineage>
</organism>
<dbReference type="RefSeq" id="WP_358642993.1">
    <property type="nucleotide sequence ID" value="NZ_JBFACG010000016.1"/>
</dbReference>
<gene>
    <name evidence="2" type="ORF">ACI2L5_00615</name>
</gene>
<evidence type="ECO:0000256" key="1">
    <source>
        <dbReference type="SAM" id="Phobius"/>
    </source>
</evidence>
<evidence type="ECO:0000313" key="2">
    <source>
        <dbReference type="EMBL" id="MFK4263431.1"/>
    </source>
</evidence>
<dbReference type="Proteomes" id="UP001620295">
    <property type="component" value="Unassembled WGS sequence"/>
</dbReference>
<reference evidence="2 3" key="1">
    <citation type="submission" date="2024-11" db="EMBL/GenBank/DDBJ databases">
        <title>The Natural Products Discovery Center: Release of the First 8490 Sequenced Strains for Exploring Actinobacteria Biosynthetic Diversity.</title>
        <authorList>
            <person name="Kalkreuter E."/>
            <person name="Kautsar S.A."/>
            <person name="Yang D."/>
            <person name="Bader C.D."/>
            <person name="Teijaro C.N."/>
            <person name="Fluegel L."/>
            <person name="Davis C.M."/>
            <person name="Simpson J.R."/>
            <person name="Lauterbach L."/>
            <person name="Steele A.D."/>
            <person name="Gui C."/>
            <person name="Meng S."/>
            <person name="Li G."/>
            <person name="Viehrig K."/>
            <person name="Ye F."/>
            <person name="Su P."/>
            <person name="Kiefer A.F."/>
            <person name="Nichols A."/>
            <person name="Cepeda A.J."/>
            <person name="Yan W."/>
            <person name="Fan B."/>
            <person name="Jiang Y."/>
            <person name="Adhikari A."/>
            <person name="Zheng C.-J."/>
            <person name="Schuster L."/>
            <person name="Cowan T.M."/>
            <person name="Smanski M.J."/>
            <person name="Chevrette M.G."/>
            <person name="De Carvalho L.P.S."/>
            <person name="Shen B."/>
        </authorList>
    </citation>
    <scope>NUCLEOTIDE SEQUENCE [LARGE SCALE GENOMIC DNA]</scope>
    <source>
        <strain evidence="2 3">NPDC020863</strain>
    </source>
</reference>
<accession>A0ABW8LBY1</accession>
<name>A0ABW8LBY1_9ACTN</name>
<keyword evidence="1" id="KW-0472">Membrane</keyword>
<proteinExistence type="predicted"/>
<protein>
    <submittedName>
        <fullName evidence="2">Uncharacterized protein</fullName>
    </submittedName>
</protein>
<comment type="caution">
    <text evidence="2">The sequence shown here is derived from an EMBL/GenBank/DDBJ whole genome shotgun (WGS) entry which is preliminary data.</text>
</comment>